<evidence type="ECO:0000313" key="3">
    <source>
        <dbReference type="Proteomes" id="UP001433071"/>
    </source>
</evidence>
<name>A0ABV1YVS3_9HYPH</name>
<comment type="caution">
    <text evidence="2">The sequence shown here is derived from an EMBL/GenBank/DDBJ whole genome shotgun (WGS) entry which is preliminary data.</text>
</comment>
<reference evidence="2 3" key="1">
    <citation type="journal article" date="2024" name="Proc. Natl. Acad. Sci. U.S.A.">
        <title>The evolutionary genomics of adaptation to stress in wild rhizobium bacteria.</title>
        <authorList>
            <person name="Kehlet-Delgado H."/>
            <person name="Montoya A.P."/>
            <person name="Jensen K.T."/>
            <person name="Wendlandt C.E."/>
            <person name="Dexheimer C."/>
            <person name="Roberts M."/>
            <person name="Torres Martinez L."/>
            <person name="Friesen M.L."/>
            <person name="Griffitts J.S."/>
            <person name="Porter S.S."/>
        </authorList>
    </citation>
    <scope>NUCLEOTIDE SEQUENCE [LARGE SCALE GENOMIC DNA]</scope>
    <source>
        <strain evidence="2 3">M0641</strain>
    </source>
</reference>
<dbReference type="EMBL" id="JAMYQB010000004">
    <property type="protein sequence ID" value="MER9403777.1"/>
    <property type="molecule type" value="Genomic_DNA"/>
</dbReference>
<feature type="region of interest" description="Disordered" evidence="1">
    <location>
        <begin position="40"/>
        <end position="60"/>
    </location>
</feature>
<evidence type="ECO:0000313" key="2">
    <source>
        <dbReference type="EMBL" id="MER9403777.1"/>
    </source>
</evidence>
<organism evidence="2 3">
    <name type="scientific">Mesorhizobium caraganae</name>
    <dbReference type="NCBI Taxonomy" id="483206"/>
    <lineage>
        <taxon>Bacteria</taxon>
        <taxon>Pseudomonadati</taxon>
        <taxon>Pseudomonadota</taxon>
        <taxon>Alphaproteobacteria</taxon>
        <taxon>Hyphomicrobiales</taxon>
        <taxon>Phyllobacteriaceae</taxon>
        <taxon>Mesorhizobium</taxon>
    </lineage>
</organism>
<dbReference type="Proteomes" id="UP001433071">
    <property type="component" value="Unassembled WGS sequence"/>
</dbReference>
<accession>A0ABV1YVS3</accession>
<dbReference type="RefSeq" id="WP_352556873.1">
    <property type="nucleotide sequence ID" value="NZ_JAMYQB010000004.1"/>
</dbReference>
<evidence type="ECO:0000256" key="1">
    <source>
        <dbReference type="SAM" id="MobiDB-lite"/>
    </source>
</evidence>
<proteinExistence type="predicted"/>
<keyword evidence="3" id="KW-1185">Reference proteome</keyword>
<sequence length="60" mass="6736">MQDPCDHWLVYDLMSALPAEVEGRLLMGLARREAEQIAEQANTGFARQPAHSPVSRPRFA</sequence>
<gene>
    <name evidence="2" type="ORF">NKI36_06910</name>
</gene>
<protein>
    <submittedName>
        <fullName evidence="2">Uncharacterized protein</fullName>
    </submittedName>
</protein>